<dbReference type="Gene3D" id="3.40.630.10">
    <property type="entry name" value="Zn peptidases"/>
    <property type="match status" value="1"/>
</dbReference>
<feature type="domain" description="Peptidase M14" evidence="5">
    <location>
        <begin position="70"/>
        <end position="334"/>
    </location>
</feature>
<dbReference type="InterPro" id="IPR000834">
    <property type="entry name" value="Peptidase_M14"/>
</dbReference>
<dbReference type="PROSITE" id="PS52035">
    <property type="entry name" value="PEPTIDASE_M14"/>
    <property type="match status" value="1"/>
</dbReference>
<sequence length="607" mass="66780">MRKMISPLLSIAALSIAATAVAQQPTKAPLPGLPASVLPPVQPWSGASEALVARKDDPWITPAEQTGFATTPRYAQVEDWLRRLDAASPLISLESFGRTGEGRDMLLVRASKGKDGSGAAKPVVLVQAGIHAGEIDGKDAGLMLLRDIALRGKDGLLDTVDLIFVPVYNIDGHERMSRWNFPALRGPAEKGYVGNSRNINLNRDYAKADAPESRAMIGLLRRLDPILYIDCHVSDGFDMQYDITFTYAGWGRYAYHRATADWLQRRFGPSVTAALEKAGHIPTLYPNPIDTRAPLKGIRQAPEGPRYSTGYGDFIGVPTVLVENHMMKPYRQRVLGTYVLLEAALKLAGQDARAIAQAKASDRVSRPAEMLTRWKPAARPIGWVEAFKGIAFDTYVSPASGRKEQKWLGRPVDWRMPIIGQEPFEQVRLPKAWWVPAGQAEVIDRLTLHGIRHEVLAAQRTLTLDRVRLIDPRSTPPRDARIPLETKLVHEDVTETLPIGTVRVPADQPLGLLAAALLEPESQDGFLAWGFFPEILAAPSGVEDFVQAPIAEALLAADPHLRAAFEAKLANDATFAADGDARLDWLSARLPEPSPYHHVYPIRRESQ</sequence>
<proteinExistence type="inferred from homology"/>
<evidence type="ECO:0000313" key="6">
    <source>
        <dbReference type="EMBL" id="MDR7154819.1"/>
    </source>
</evidence>
<evidence type="ECO:0000256" key="4">
    <source>
        <dbReference type="SAM" id="SignalP"/>
    </source>
</evidence>
<keyword evidence="7" id="KW-1185">Reference proteome</keyword>
<comment type="caution">
    <text evidence="6">The sequence shown here is derived from an EMBL/GenBank/DDBJ whole genome shotgun (WGS) entry which is preliminary data.</text>
</comment>
<feature type="signal peptide" evidence="4">
    <location>
        <begin position="1"/>
        <end position="22"/>
    </location>
</feature>
<comment type="caution">
    <text evidence="3">Lacks conserved residue(s) required for the propagation of feature annotation.</text>
</comment>
<dbReference type="RefSeq" id="WP_310223426.1">
    <property type="nucleotide sequence ID" value="NZ_JAVDWV010000006.1"/>
</dbReference>
<feature type="chain" id="PRO_5046392530" evidence="4">
    <location>
        <begin position="23"/>
        <end position="607"/>
    </location>
</feature>
<dbReference type="SUPFAM" id="SSF53187">
    <property type="entry name" value="Zn-dependent exopeptidases"/>
    <property type="match status" value="1"/>
</dbReference>
<dbReference type="Proteomes" id="UP001267638">
    <property type="component" value="Unassembled WGS sequence"/>
</dbReference>
<comment type="cofactor">
    <cofactor evidence="1">
        <name>Zn(2+)</name>
        <dbReference type="ChEBI" id="CHEBI:29105"/>
    </cofactor>
</comment>
<protein>
    <submittedName>
        <fullName evidence="6">Murein tripeptide amidase MpaA</fullName>
    </submittedName>
</protein>
<gene>
    <name evidence="6" type="ORF">J2W40_001634</name>
</gene>
<organism evidence="6 7">
    <name type="scientific">Sphingobium xenophagum</name>
    <dbReference type="NCBI Taxonomy" id="121428"/>
    <lineage>
        <taxon>Bacteria</taxon>
        <taxon>Pseudomonadati</taxon>
        <taxon>Pseudomonadota</taxon>
        <taxon>Alphaproteobacteria</taxon>
        <taxon>Sphingomonadales</taxon>
        <taxon>Sphingomonadaceae</taxon>
        <taxon>Sphingobium</taxon>
    </lineage>
</organism>
<dbReference type="Pfam" id="PF00246">
    <property type="entry name" value="Peptidase_M14"/>
    <property type="match status" value="1"/>
</dbReference>
<dbReference type="CDD" id="cd06241">
    <property type="entry name" value="M14-like"/>
    <property type="match status" value="1"/>
</dbReference>
<dbReference type="SMART" id="SM00631">
    <property type="entry name" value="Zn_pept"/>
    <property type="match status" value="1"/>
</dbReference>
<accession>A0ABU1WZV5</accession>
<reference evidence="6 7" key="1">
    <citation type="submission" date="2023-07" db="EMBL/GenBank/DDBJ databases">
        <title>Sorghum-associated microbial communities from plants grown in Nebraska, USA.</title>
        <authorList>
            <person name="Schachtman D."/>
        </authorList>
    </citation>
    <scope>NUCLEOTIDE SEQUENCE [LARGE SCALE GENOMIC DNA]</scope>
    <source>
        <strain evidence="6 7">4256</strain>
    </source>
</reference>
<keyword evidence="4" id="KW-0732">Signal</keyword>
<evidence type="ECO:0000256" key="3">
    <source>
        <dbReference type="PROSITE-ProRule" id="PRU01379"/>
    </source>
</evidence>
<evidence type="ECO:0000256" key="1">
    <source>
        <dbReference type="ARBA" id="ARBA00001947"/>
    </source>
</evidence>
<dbReference type="PANTHER" id="PTHR11705:SF145">
    <property type="entry name" value="PEPTIDASE M14 CARBOXYPEPTIDASE A DOMAIN-CONTAINING PROTEIN"/>
    <property type="match status" value="1"/>
</dbReference>
<dbReference type="EMBL" id="JAVDWV010000006">
    <property type="protein sequence ID" value="MDR7154819.1"/>
    <property type="molecule type" value="Genomic_DNA"/>
</dbReference>
<comment type="similarity">
    <text evidence="2 3">Belongs to the peptidase M14 family.</text>
</comment>
<dbReference type="PANTHER" id="PTHR11705">
    <property type="entry name" value="PROTEASE FAMILY M14 CARBOXYPEPTIDASE A,B"/>
    <property type="match status" value="1"/>
</dbReference>
<evidence type="ECO:0000259" key="5">
    <source>
        <dbReference type="PROSITE" id="PS52035"/>
    </source>
</evidence>
<name>A0ABU1WZV5_SPHXE</name>
<evidence type="ECO:0000313" key="7">
    <source>
        <dbReference type="Proteomes" id="UP001267638"/>
    </source>
</evidence>
<evidence type="ECO:0000256" key="2">
    <source>
        <dbReference type="ARBA" id="ARBA00005988"/>
    </source>
</evidence>